<reference evidence="3 4" key="1">
    <citation type="submission" date="2017-02" db="EMBL/GenBank/DDBJ databases">
        <authorList>
            <person name="Peterson S.W."/>
        </authorList>
    </citation>
    <scope>NUCLEOTIDE SEQUENCE [LARGE SCALE GENOMIC DNA]</scope>
    <source>
        <strain evidence="3 4">DSM 45154</strain>
    </source>
</reference>
<dbReference type="AlphaFoldDB" id="A0A1T4SXX6"/>
<dbReference type="InterPro" id="IPR024735">
    <property type="entry name" value="TcpC"/>
</dbReference>
<dbReference type="EMBL" id="FUWS01000012">
    <property type="protein sequence ID" value="SKA33002.1"/>
    <property type="molecule type" value="Genomic_DNA"/>
</dbReference>
<evidence type="ECO:0000256" key="1">
    <source>
        <dbReference type="SAM" id="MobiDB-lite"/>
    </source>
</evidence>
<sequence length="323" mass="34267">MARKSTARRGGALDEGVSSAPPADAWDDAPVKGRRPRRPRAGAGGRWWVWVGRALLWAFILVVLINGIWMPFRSGIAQAPAGDSEATETVDFPETAAAAFALRFSHAYLNADPDQAQERAAALAEFVPEGRASALALDGAALTGENIEVLGVDVQDENNAVVRVSADVNDTPMSLDVPVYAAPGGDELVVSGEPALLAAPGRAELPATSEGETDAQARGELEPILEGFFEAYAETPEHLSRYVESEARITPLPADTLTFAQLRDVVVPAGGSGGEDVRQVRATVVWRLAGSEADLSQSYRLTVVRDGDWYVRDIQGASNSFGS</sequence>
<dbReference type="Pfam" id="PF12642">
    <property type="entry name" value="TpcC"/>
    <property type="match status" value="1"/>
</dbReference>
<keyword evidence="4" id="KW-1185">Reference proteome</keyword>
<dbReference type="STRING" id="1122192.SAMN02745673_04121"/>
<feature type="region of interest" description="Disordered" evidence="1">
    <location>
        <begin position="1"/>
        <end position="42"/>
    </location>
</feature>
<dbReference type="Proteomes" id="UP000190637">
    <property type="component" value="Unassembled WGS sequence"/>
</dbReference>
<dbReference type="CDD" id="cd16428">
    <property type="entry name" value="TcpC_C"/>
    <property type="match status" value="1"/>
</dbReference>
<proteinExistence type="predicted"/>
<evidence type="ECO:0000313" key="4">
    <source>
        <dbReference type="Proteomes" id="UP000190637"/>
    </source>
</evidence>
<keyword evidence="2" id="KW-0472">Membrane</keyword>
<organism evidence="3 4">
    <name type="scientific">Marinactinospora thermotolerans DSM 45154</name>
    <dbReference type="NCBI Taxonomy" id="1122192"/>
    <lineage>
        <taxon>Bacteria</taxon>
        <taxon>Bacillati</taxon>
        <taxon>Actinomycetota</taxon>
        <taxon>Actinomycetes</taxon>
        <taxon>Streptosporangiales</taxon>
        <taxon>Nocardiopsidaceae</taxon>
        <taxon>Marinactinospora</taxon>
    </lineage>
</organism>
<dbReference type="InterPro" id="IPR035628">
    <property type="entry name" value="TcpC_C"/>
</dbReference>
<evidence type="ECO:0000313" key="3">
    <source>
        <dbReference type="EMBL" id="SKA33002.1"/>
    </source>
</evidence>
<dbReference type="Gene3D" id="3.10.450.540">
    <property type="match status" value="1"/>
</dbReference>
<feature type="transmembrane region" description="Helical" evidence="2">
    <location>
        <begin position="47"/>
        <end position="69"/>
    </location>
</feature>
<name>A0A1T4SXX6_9ACTN</name>
<dbReference type="RefSeq" id="WP_078763375.1">
    <property type="nucleotide sequence ID" value="NZ_FUWS01000012.1"/>
</dbReference>
<keyword evidence="2" id="KW-0812">Transmembrane</keyword>
<keyword evidence="2" id="KW-1133">Transmembrane helix</keyword>
<dbReference type="CDD" id="cd16386">
    <property type="entry name" value="TcpC_N"/>
    <property type="match status" value="1"/>
</dbReference>
<evidence type="ECO:0000256" key="2">
    <source>
        <dbReference type="SAM" id="Phobius"/>
    </source>
</evidence>
<accession>A0A1T4SXX6</accession>
<gene>
    <name evidence="3" type="ORF">SAMN02745673_04121</name>
</gene>
<dbReference type="OrthoDB" id="4084447at2"/>
<protein>
    <submittedName>
        <fullName evidence="3">Conjugative transposon protein TcpC</fullName>
    </submittedName>
</protein>